<dbReference type="RefSeq" id="WP_256584793.1">
    <property type="nucleotide sequence ID" value="NZ_UATM01000032.1"/>
</dbReference>
<evidence type="ECO:0000313" key="3">
    <source>
        <dbReference type="Proteomes" id="UP000250070"/>
    </source>
</evidence>
<name>A0A2X1XYR8_9FIRM</name>
<organism evidence="2 3">
    <name type="scientific">Peptoniphilus harei</name>
    <dbReference type="NCBI Taxonomy" id="54005"/>
    <lineage>
        <taxon>Bacteria</taxon>
        <taxon>Bacillati</taxon>
        <taxon>Bacillota</taxon>
        <taxon>Tissierellia</taxon>
        <taxon>Tissierellales</taxon>
        <taxon>Peptoniphilaceae</taxon>
        <taxon>Peptoniphilus</taxon>
    </lineage>
</organism>
<feature type="region of interest" description="Disordered" evidence="1">
    <location>
        <begin position="234"/>
        <end position="264"/>
    </location>
</feature>
<feature type="region of interest" description="Disordered" evidence="1">
    <location>
        <begin position="325"/>
        <end position="344"/>
    </location>
</feature>
<feature type="compositionally biased region" description="Polar residues" evidence="1">
    <location>
        <begin position="45"/>
        <end position="55"/>
    </location>
</feature>
<accession>A0A2X1XYR8</accession>
<proteinExistence type="predicted"/>
<dbReference type="Proteomes" id="UP000250070">
    <property type="component" value="Unassembled WGS sequence"/>
</dbReference>
<dbReference type="EMBL" id="UATM01000032">
    <property type="protein sequence ID" value="SPY46392.1"/>
    <property type="molecule type" value="Genomic_DNA"/>
</dbReference>
<protein>
    <submittedName>
        <fullName evidence="2">Uncharacterized protein</fullName>
    </submittedName>
</protein>
<feature type="region of interest" description="Disordered" evidence="1">
    <location>
        <begin position="26"/>
        <end position="55"/>
    </location>
</feature>
<gene>
    <name evidence="2" type="ORF">NCTC13076_00360</name>
</gene>
<dbReference type="PROSITE" id="PS00018">
    <property type="entry name" value="EF_HAND_1"/>
    <property type="match status" value="1"/>
</dbReference>
<feature type="compositionally biased region" description="Basic and acidic residues" evidence="1">
    <location>
        <begin position="238"/>
        <end position="264"/>
    </location>
</feature>
<dbReference type="InterPro" id="IPR018247">
    <property type="entry name" value="EF_Hand_1_Ca_BS"/>
</dbReference>
<reference evidence="2 3" key="1">
    <citation type="submission" date="2018-06" db="EMBL/GenBank/DDBJ databases">
        <authorList>
            <consortium name="Pathogen Informatics"/>
            <person name="Doyle S."/>
        </authorList>
    </citation>
    <scope>NUCLEOTIDE SEQUENCE [LARGE SCALE GENOMIC DNA]</scope>
    <source>
        <strain evidence="2 3">NCTC13076</strain>
    </source>
</reference>
<feature type="compositionally biased region" description="Low complexity" evidence="1">
    <location>
        <begin position="33"/>
        <end position="44"/>
    </location>
</feature>
<evidence type="ECO:0000313" key="2">
    <source>
        <dbReference type="EMBL" id="SPY46392.1"/>
    </source>
</evidence>
<evidence type="ECO:0000256" key="1">
    <source>
        <dbReference type="SAM" id="MobiDB-lite"/>
    </source>
</evidence>
<dbReference type="AlphaFoldDB" id="A0A2X1XYR8"/>
<sequence>MEENEESRYGEYYGQETEYRLSNFKEDFNDRPNSTSSNLKSSTSPQKNYKGNSNLKWKKNVESESFNGVQEKKIRRFRKEEDKDFNIEVSSTYDPLSQDSDNDGVIDRYDMNFSDSNVSYRDTRDDYKYLPSSDVQRNNWDDFSILGKNRKESFQKNTLKKLYQSQSQFKDKGEKAELKSLNGKFKRKDLSYKANEEDKKIIQDLNTNKKQNSKYFKGKVRNLEEKDMLMGKVSSGKFRQDSLSEGFKSESEKNKDKYNINKKNQEKIGTKKEVFKQEKSVIKNENLEVDELDLNHSGISNKNKGKKRQIKDDFDNTIKKSNFDPKEEYTRTKKEVQDSKKLSEENKVDKKIKLNFILKKITRVKKISFIKRKIKYQNYMRKRIKRKKS</sequence>